<evidence type="ECO:0000313" key="1">
    <source>
        <dbReference type="Proteomes" id="UP000095282"/>
    </source>
</evidence>
<protein>
    <submittedName>
        <fullName evidence="2">FBA_2 domain-containing protein</fullName>
    </submittedName>
</protein>
<keyword evidence="1" id="KW-1185">Reference proteome</keyword>
<evidence type="ECO:0000313" key="2">
    <source>
        <dbReference type="WBParaSite" id="Csp11.Scaffold630.g18388.t1"/>
    </source>
</evidence>
<organism evidence="1 2">
    <name type="scientific">Caenorhabditis tropicalis</name>
    <dbReference type="NCBI Taxonomy" id="1561998"/>
    <lineage>
        <taxon>Eukaryota</taxon>
        <taxon>Metazoa</taxon>
        <taxon>Ecdysozoa</taxon>
        <taxon>Nematoda</taxon>
        <taxon>Chromadorea</taxon>
        <taxon>Rhabditida</taxon>
        <taxon>Rhabditina</taxon>
        <taxon>Rhabditomorpha</taxon>
        <taxon>Rhabditoidea</taxon>
        <taxon>Rhabditidae</taxon>
        <taxon>Peloderinae</taxon>
        <taxon>Caenorhabditis</taxon>
    </lineage>
</organism>
<accession>A0A1I7UQP7</accession>
<dbReference type="eggNOG" id="ENOG502TKDG">
    <property type="taxonomic scope" value="Eukaryota"/>
</dbReference>
<dbReference type="Proteomes" id="UP000095282">
    <property type="component" value="Unplaced"/>
</dbReference>
<proteinExistence type="predicted"/>
<dbReference type="PANTHER" id="PTHR21503:SF8">
    <property type="entry name" value="F-BOX ASSOCIATED DOMAIN-CONTAINING PROTEIN-RELATED"/>
    <property type="match status" value="1"/>
</dbReference>
<sequence>MNNLAQTLIVDKLKDIPAPIFIISSKMSLHFGVTIDSETGLPTVEFPVREENFRDLAFEAIHFYVCNLFRLPNDLQFIVNREWAKQIPSRRKIKNLVFTRNWLYSKEINDLFDKVEVSNGIWIRADIPGDDLREDSNVFKSNTLFISNSRNLKPKNYKNFQGVHAVFLYALVEEKDMVAFIKHWMESNNTKLQSMIIRSNSVFRHPEYVKSQFIPIEWGPATRPSHYEVKSAIVTFLPPQYTLLDCTKGFDIRRKDGRLATVLIEEDIFSFVVWNGNEVQPILPDKRNFNRSHFT</sequence>
<dbReference type="WBParaSite" id="Csp11.Scaffold630.g18388.t1">
    <property type="protein sequence ID" value="Csp11.Scaffold630.g18388.t1"/>
    <property type="gene ID" value="Csp11.Scaffold630.g18388"/>
</dbReference>
<name>A0A1I7UQP7_9PELO</name>
<dbReference type="AlphaFoldDB" id="A0A1I7UQP7"/>
<reference evidence="2" key="1">
    <citation type="submission" date="2016-11" db="UniProtKB">
        <authorList>
            <consortium name="WormBaseParasite"/>
        </authorList>
    </citation>
    <scope>IDENTIFICATION</scope>
</reference>
<dbReference type="PANTHER" id="PTHR21503">
    <property type="entry name" value="F-BOX-CONTAINING HYPOTHETICAL PROTEIN C.ELEGANS"/>
    <property type="match status" value="1"/>
</dbReference>